<feature type="signal peptide" evidence="1">
    <location>
        <begin position="1"/>
        <end position="25"/>
    </location>
</feature>
<sequence>MKKIFTSALLVFSLYLSTMAPLAVAATGPDEQLKMQAIEQTRQLAARIGLNEADYIRVKNITFQKLVALKEAEEMYAHHAEMRVKKIQAIEEAFNQSMASALPARQHKEYVALAQTK</sequence>
<evidence type="ECO:0008006" key="3">
    <source>
        <dbReference type="Google" id="ProtNLM"/>
    </source>
</evidence>
<proteinExistence type="predicted"/>
<dbReference type="EMBL" id="CADCTJ010000494">
    <property type="protein sequence ID" value="CAA9244610.1"/>
    <property type="molecule type" value="Genomic_DNA"/>
</dbReference>
<evidence type="ECO:0000313" key="2">
    <source>
        <dbReference type="EMBL" id="CAA9244610.1"/>
    </source>
</evidence>
<evidence type="ECO:0000256" key="1">
    <source>
        <dbReference type="SAM" id="SignalP"/>
    </source>
</evidence>
<keyword evidence="1" id="KW-0732">Signal</keyword>
<reference evidence="2" key="1">
    <citation type="submission" date="2020-02" db="EMBL/GenBank/DDBJ databases">
        <authorList>
            <person name="Meier V. D."/>
        </authorList>
    </citation>
    <scope>NUCLEOTIDE SEQUENCE</scope>
    <source>
        <strain evidence="2">AVDCRST_MAG95</strain>
    </source>
</reference>
<gene>
    <name evidence="2" type="ORF">AVDCRST_MAG95-1581</name>
</gene>
<organism evidence="2">
    <name type="scientific">uncultured Adhaeribacter sp</name>
    <dbReference type="NCBI Taxonomy" id="448109"/>
    <lineage>
        <taxon>Bacteria</taxon>
        <taxon>Pseudomonadati</taxon>
        <taxon>Bacteroidota</taxon>
        <taxon>Cytophagia</taxon>
        <taxon>Cytophagales</taxon>
        <taxon>Hymenobacteraceae</taxon>
        <taxon>Adhaeribacter</taxon>
        <taxon>environmental samples</taxon>
    </lineage>
</organism>
<feature type="chain" id="PRO_5026871327" description="DUF4168 domain-containing protein" evidence="1">
    <location>
        <begin position="26"/>
        <end position="117"/>
    </location>
</feature>
<dbReference type="AlphaFoldDB" id="A0A6J4I792"/>
<accession>A0A6J4I792</accession>
<protein>
    <recommendedName>
        <fullName evidence="3">DUF4168 domain-containing protein</fullName>
    </recommendedName>
</protein>
<name>A0A6J4I792_9BACT</name>